<feature type="region of interest" description="Disordered" evidence="1">
    <location>
        <begin position="1"/>
        <end position="69"/>
    </location>
</feature>
<reference evidence="3" key="1">
    <citation type="submission" date="2023-03" db="EMBL/GenBank/DDBJ databases">
        <title>Massive genome expansion in bonnet fungi (Mycena s.s.) driven by repeated elements and novel gene families across ecological guilds.</title>
        <authorList>
            <consortium name="Lawrence Berkeley National Laboratory"/>
            <person name="Harder C.B."/>
            <person name="Miyauchi S."/>
            <person name="Viragh M."/>
            <person name="Kuo A."/>
            <person name="Thoen E."/>
            <person name="Andreopoulos B."/>
            <person name="Lu D."/>
            <person name="Skrede I."/>
            <person name="Drula E."/>
            <person name="Henrissat B."/>
            <person name="Morin E."/>
            <person name="Kohler A."/>
            <person name="Barry K."/>
            <person name="LaButti K."/>
            <person name="Morin E."/>
            <person name="Salamov A."/>
            <person name="Lipzen A."/>
            <person name="Mereny Z."/>
            <person name="Hegedus B."/>
            <person name="Baldrian P."/>
            <person name="Stursova M."/>
            <person name="Weitz H."/>
            <person name="Taylor A."/>
            <person name="Grigoriev I.V."/>
            <person name="Nagy L.G."/>
            <person name="Martin F."/>
            <person name="Kauserud H."/>
        </authorList>
    </citation>
    <scope>NUCLEOTIDE SEQUENCE</scope>
    <source>
        <strain evidence="3">CBHHK200</strain>
    </source>
</reference>
<dbReference type="AlphaFoldDB" id="A0AAD6SWE5"/>
<protein>
    <submittedName>
        <fullName evidence="3">Uncharacterized protein</fullName>
    </submittedName>
</protein>
<keyword evidence="4" id="KW-1185">Reference proteome</keyword>
<accession>A0AAD6SWE5</accession>
<feature type="compositionally biased region" description="Basic and acidic residues" evidence="1">
    <location>
        <begin position="41"/>
        <end position="57"/>
    </location>
</feature>
<evidence type="ECO:0000313" key="2">
    <source>
        <dbReference type="EMBL" id="KAJ7017800.1"/>
    </source>
</evidence>
<comment type="caution">
    <text evidence="3">The sequence shown here is derived from an EMBL/GenBank/DDBJ whole genome shotgun (WGS) entry which is preliminary data.</text>
</comment>
<dbReference type="EMBL" id="JARJCM010000378">
    <property type="protein sequence ID" value="KAJ7017800.1"/>
    <property type="molecule type" value="Genomic_DNA"/>
</dbReference>
<feature type="compositionally biased region" description="Basic and acidic residues" evidence="1">
    <location>
        <begin position="10"/>
        <end position="26"/>
    </location>
</feature>
<evidence type="ECO:0000313" key="3">
    <source>
        <dbReference type="EMBL" id="KAJ7033012.1"/>
    </source>
</evidence>
<gene>
    <name evidence="3" type="ORF">C8F04DRAFT_1261353</name>
    <name evidence="2" type="ORF">C8F04DRAFT_1278754</name>
</gene>
<name>A0AAD6SWE5_9AGAR</name>
<evidence type="ECO:0000256" key="1">
    <source>
        <dbReference type="SAM" id="MobiDB-lite"/>
    </source>
</evidence>
<dbReference type="Proteomes" id="UP001218188">
    <property type="component" value="Unassembled WGS sequence"/>
</dbReference>
<organism evidence="3 4">
    <name type="scientific">Mycena alexandri</name>
    <dbReference type="NCBI Taxonomy" id="1745969"/>
    <lineage>
        <taxon>Eukaryota</taxon>
        <taxon>Fungi</taxon>
        <taxon>Dikarya</taxon>
        <taxon>Basidiomycota</taxon>
        <taxon>Agaricomycotina</taxon>
        <taxon>Agaricomycetes</taxon>
        <taxon>Agaricomycetidae</taxon>
        <taxon>Agaricales</taxon>
        <taxon>Marasmiineae</taxon>
        <taxon>Mycenaceae</taxon>
        <taxon>Mycena</taxon>
    </lineage>
</organism>
<sequence length="270" mass="30756">MLKKSRKSRPKDSDTYRPGLSKEEKARNHRKAQKSYIERNPLAREAHRARMAASREAKKARKRRWDEPRVQTRLATPSWADLELPARSEMRTAPVADRHTVYSARSREGIAIEERIAVDALVTLSQPQHIAEEWARPPSDSILERAMGLTSSSASSPPASLRPAARNAANAGAADAGATVRDALDAVARVNEDHPLPRQPWPNAACREYYRAFWIRDDHRRFLGEFLSLDTYVAVRRWRLHTYNSITYDEFAEPLESHSAFHSRWPVGIS</sequence>
<proteinExistence type="predicted"/>
<dbReference type="EMBL" id="JARJCM010000068">
    <property type="protein sequence ID" value="KAJ7033012.1"/>
    <property type="molecule type" value="Genomic_DNA"/>
</dbReference>
<evidence type="ECO:0000313" key="4">
    <source>
        <dbReference type="Proteomes" id="UP001218188"/>
    </source>
</evidence>